<dbReference type="EMBL" id="CAMKVN010005842">
    <property type="protein sequence ID" value="CAI2189467.1"/>
    <property type="molecule type" value="Genomic_DNA"/>
</dbReference>
<evidence type="ECO:0000313" key="2">
    <source>
        <dbReference type="Proteomes" id="UP001153678"/>
    </source>
</evidence>
<dbReference type="SUPFAM" id="SSF55811">
    <property type="entry name" value="Nudix"/>
    <property type="match status" value="1"/>
</dbReference>
<evidence type="ECO:0000313" key="1">
    <source>
        <dbReference type="EMBL" id="CAI2189467.1"/>
    </source>
</evidence>
<dbReference type="Gene3D" id="3.90.79.10">
    <property type="entry name" value="Nucleoside Triphosphate Pyrophosphohydrolase"/>
    <property type="match status" value="1"/>
</dbReference>
<keyword evidence="2" id="KW-1185">Reference proteome</keyword>
<dbReference type="AlphaFoldDB" id="A0A9W4T1L9"/>
<protein>
    <submittedName>
        <fullName evidence="1">13253_t:CDS:1</fullName>
    </submittedName>
</protein>
<reference evidence="1" key="1">
    <citation type="submission" date="2022-08" db="EMBL/GenBank/DDBJ databases">
        <authorList>
            <person name="Kallberg Y."/>
            <person name="Tangrot J."/>
            <person name="Rosling A."/>
        </authorList>
    </citation>
    <scope>NUCLEOTIDE SEQUENCE</scope>
    <source>
        <strain evidence="1">Wild A</strain>
    </source>
</reference>
<accession>A0A9W4T1L9</accession>
<feature type="non-terminal residue" evidence="1">
    <location>
        <position position="1"/>
    </location>
</feature>
<sequence length="272" mass="32286">MYNLWQTVCRKVEMGESSTTAIIREIDEETRIKLNKGRLEYILHDLTYNYNVVLPVDLQIKSVSINNKAIDDALLDRLIILIDKLELNKQYALDNMNQSQERQKDRYNNHRVSERLKIVGFNYYKLRSIEERIVKGTIHGDRLKQYNEQEIKPMIKILVKKNLIFKEMTQVYQLIYSDLLAITPTTITLPPLLMISSQDARKIIDTEYMTQKDSKLSKHYFIISKRVFLIFEDNLEQLMRTQYMTTALFVGLKLNDLNELIHWSSFLKKRDI</sequence>
<proteinExistence type="predicted"/>
<gene>
    <name evidence="1" type="ORF">FWILDA_LOCUS14094</name>
</gene>
<dbReference type="Proteomes" id="UP001153678">
    <property type="component" value="Unassembled WGS sequence"/>
</dbReference>
<organism evidence="1 2">
    <name type="scientific">Funneliformis geosporum</name>
    <dbReference type="NCBI Taxonomy" id="1117311"/>
    <lineage>
        <taxon>Eukaryota</taxon>
        <taxon>Fungi</taxon>
        <taxon>Fungi incertae sedis</taxon>
        <taxon>Mucoromycota</taxon>
        <taxon>Glomeromycotina</taxon>
        <taxon>Glomeromycetes</taxon>
        <taxon>Glomerales</taxon>
        <taxon>Glomeraceae</taxon>
        <taxon>Funneliformis</taxon>
    </lineage>
</organism>
<comment type="caution">
    <text evidence="1">The sequence shown here is derived from an EMBL/GenBank/DDBJ whole genome shotgun (WGS) entry which is preliminary data.</text>
</comment>
<dbReference type="InterPro" id="IPR015797">
    <property type="entry name" value="NUDIX_hydrolase-like_dom_sf"/>
</dbReference>
<name>A0A9W4T1L9_9GLOM</name>